<reference evidence="2" key="1">
    <citation type="submission" date="2006-12" db="EMBL/GenBank/DDBJ databases">
        <title>Complete sequence of Halorhodospira halophila SL1.</title>
        <authorList>
            <consortium name="US DOE Joint Genome Institute"/>
            <person name="Copeland A."/>
            <person name="Lucas S."/>
            <person name="Lapidus A."/>
            <person name="Barry K."/>
            <person name="Detter J.C."/>
            <person name="Glavina del Rio T."/>
            <person name="Hammon N."/>
            <person name="Israni S."/>
            <person name="Dalin E."/>
            <person name="Tice H."/>
            <person name="Pitluck S."/>
            <person name="Saunders E."/>
            <person name="Brettin T."/>
            <person name="Bruce D."/>
            <person name="Han C."/>
            <person name="Tapia R."/>
            <person name="Schmutz J."/>
            <person name="Larimer F."/>
            <person name="Land M."/>
            <person name="Hauser L."/>
            <person name="Kyrpides N."/>
            <person name="Mikhailova N."/>
            <person name="Hoff W."/>
            <person name="Richardson P."/>
        </authorList>
    </citation>
    <scope>NUCLEOTIDE SEQUENCE [LARGE SCALE GENOMIC DNA]</scope>
    <source>
        <strain evidence="2">DSM 244 / SL1</strain>
    </source>
</reference>
<dbReference type="HOGENOM" id="CLU_1967479_0_0_6"/>
<dbReference type="OrthoDB" id="9915529at2"/>
<proteinExistence type="predicted"/>
<name>A1WWZ9_HALHL</name>
<dbReference type="Proteomes" id="UP000000647">
    <property type="component" value="Chromosome"/>
</dbReference>
<evidence type="ECO:0000313" key="1">
    <source>
        <dbReference type="EMBL" id="ABM62211.1"/>
    </source>
</evidence>
<evidence type="ECO:0000313" key="2">
    <source>
        <dbReference type="Proteomes" id="UP000000647"/>
    </source>
</evidence>
<protein>
    <submittedName>
        <fullName evidence="1">Uncharacterized protein</fullName>
    </submittedName>
</protein>
<dbReference type="RefSeq" id="WP_011814233.1">
    <property type="nucleotide sequence ID" value="NC_008789.1"/>
</dbReference>
<reference evidence="1 2" key="2">
    <citation type="journal article" date="2013" name="Stand. Genomic Sci.">
        <title>Complete genome sequence of Halorhodospira halophila SL1.</title>
        <authorList>
            <person name="Challacombe J.F."/>
            <person name="Majid S."/>
            <person name="Deole R."/>
            <person name="Brettin T.S."/>
            <person name="Bruce D."/>
            <person name="Delano S.F."/>
            <person name="Detter J.C."/>
            <person name="Gleasner C.D."/>
            <person name="Han C.S."/>
            <person name="Misra M."/>
            <person name="Reitenga K.G."/>
            <person name="Mikhailova N."/>
            <person name="Woyke T."/>
            <person name="Pitluck S."/>
            <person name="Nolan M."/>
            <person name="Land M.L."/>
            <person name="Saunders E."/>
            <person name="Tapia R."/>
            <person name="Lapidus A."/>
            <person name="Ivanova N."/>
            <person name="Hoff W.D."/>
        </authorList>
    </citation>
    <scope>NUCLEOTIDE SEQUENCE [LARGE SCALE GENOMIC DNA]</scope>
    <source>
        <strain evidence="2">DSM 244 / SL1</strain>
    </source>
</reference>
<organism evidence="1 2">
    <name type="scientific">Halorhodospira halophila (strain DSM 244 / SL1)</name>
    <name type="common">Ectothiorhodospira halophila (strain DSM 244 / SL1)</name>
    <dbReference type="NCBI Taxonomy" id="349124"/>
    <lineage>
        <taxon>Bacteria</taxon>
        <taxon>Pseudomonadati</taxon>
        <taxon>Pseudomonadota</taxon>
        <taxon>Gammaproteobacteria</taxon>
        <taxon>Chromatiales</taxon>
        <taxon>Ectothiorhodospiraceae</taxon>
        <taxon>Halorhodospira</taxon>
    </lineage>
</organism>
<dbReference type="STRING" id="349124.Hhal_1444"/>
<dbReference type="EMBL" id="CP000544">
    <property type="protein sequence ID" value="ABM62211.1"/>
    <property type="molecule type" value="Genomic_DNA"/>
</dbReference>
<sequence>MHDHAGDGPLERRVLEAIRRVAAVFADPLLAPLDAGADGVAERPPAEGDEQPEYVLALTSTAGCRVEVRIPEADLLALEGDGVAHSVYQTLVRECGAHLAERETLIVTTRGRPGPGQLFRVYRQRLG</sequence>
<dbReference type="AlphaFoldDB" id="A1WWZ9"/>
<gene>
    <name evidence="1" type="ordered locus">Hhal_1444</name>
</gene>
<keyword evidence="2" id="KW-1185">Reference proteome</keyword>
<accession>A1WWZ9</accession>
<dbReference type="KEGG" id="hha:Hhal_1444"/>